<dbReference type="OrthoDB" id="419711at2759"/>
<feature type="transmembrane region" description="Helical" evidence="1">
    <location>
        <begin position="21"/>
        <end position="43"/>
    </location>
</feature>
<evidence type="ECO:0000256" key="1">
    <source>
        <dbReference type="SAM" id="Phobius"/>
    </source>
</evidence>
<evidence type="ECO:0000313" key="2">
    <source>
        <dbReference type="EMBL" id="PPQ74633.1"/>
    </source>
</evidence>
<accession>A0A409W8E0</accession>
<dbReference type="InParanoid" id="A0A409W8E0"/>
<comment type="caution">
    <text evidence="2">The sequence shown here is derived from an EMBL/GenBank/DDBJ whole genome shotgun (WGS) entry which is preliminary data.</text>
</comment>
<keyword evidence="1" id="KW-0472">Membrane</keyword>
<dbReference type="STRING" id="231916.A0A409W8E0"/>
<feature type="transmembrane region" description="Helical" evidence="1">
    <location>
        <begin position="97"/>
        <end position="123"/>
    </location>
</feature>
<dbReference type="EMBL" id="NHYE01005326">
    <property type="protein sequence ID" value="PPQ74633.1"/>
    <property type="molecule type" value="Genomic_DNA"/>
</dbReference>
<reference evidence="2 3" key="1">
    <citation type="journal article" date="2018" name="Evol. Lett.">
        <title>Horizontal gene cluster transfer increased hallucinogenic mushroom diversity.</title>
        <authorList>
            <person name="Reynolds H.T."/>
            <person name="Vijayakumar V."/>
            <person name="Gluck-Thaler E."/>
            <person name="Korotkin H.B."/>
            <person name="Matheny P.B."/>
            <person name="Slot J.C."/>
        </authorList>
    </citation>
    <scope>NUCLEOTIDE SEQUENCE [LARGE SCALE GENOMIC DNA]</scope>
    <source>
        <strain evidence="2 3">SRW20</strain>
    </source>
</reference>
<protein>
    <submittedName>
        <fullName evidence="2">Uncharacterized protein</fullName>
    </submittedName>
</protein>
<keyword evidence="1" id="KW-0812">Transmembrane</keyword>
<dbReference type="GO" id="GO:0016020">
    <property type="term" value="C:membrane"/>
    <property type="evidence" value="ECO:0007669"/>
    <property type="project" value="TreeGrafter"/>
</dbReference>
<feature type="transmembrane region" description="Helical" evidence="1">
    <location>
        <begin position="143"/>
        <end position="160"/>
    </location>
</feature>
<name>A0A409W8E0_9AGAR</name>
<proteinExistence type="predicted"/>
<feature type="transmembrane region" description="Helical" evidence="1">
    <location>
        <begin position="205"/>
        <end position="229"/>
    </location>
</feature>
<dbReference type="AlphaFoldDB" id="A0A409W8E0"/>
<dbReference type="PANTHER" id="PTHR12242:SF1">
    <property type="entry name" value="MYND-TYPE DOMAIN-CONTAINING PROTEIN"/>
    <property type="match status" value="1"/>
</dbReference>
<evidence type="ECO:0000313" key="3">
    <source>
        <dbReference type="Proteomes" id="UP000284706"/>
    </source>
</evidence>
<gene>
    <name evidence="2" type="ORF">CVT26_007442</name>
</gene>
<feature type="transmembrane region" description="Helical" evidence="1">
    <location>
        <begin position="167"/>
        <end position="185"/>
    </location>
</feature>
<keyword evidence="3" id="KW-1185">Reference proteome</keyword>
<sequence length="259" mass="29288">MASAEFDREFKLVTSYLFPPKALAGIRLAVALYTLVVLVFLLIWEGVKELGVQSFFSYFTNLSYIGICAYFWASGVQTFFYAQNEHKTYPLQQWPRFLLYLHVLLLTSVITYPILVTVVFWVLLSGPSTFASTYSTWSNISKHALNSIFALFEILFTNVPSMPWLNLFITIIILGCYLGIAYITHATQDIYTYSFLNPRKEGAKLAAYIVGIAVGQIVIFLLVQGGLVLRQRLTQQRLSTGAEPNKLYGRSQEDAKEVA</sequence>
<dbReference type="PANTHER" id="PTHR12242">
    <property type="entry name" value="OS02G0130600 PROTEIN-RELATED"/>
    <property type="match status" value="1"/>
</dbReference>
<dbReference type="Proteomes" id="UP000284706">
    <property type="component" value="Unassembled WGS sequence"/>
</dbReference>
<feature type="transmembrane region" description="Helical" evidence="1">
    <location>
        <begin position="55"/>
        <end position="76"/>
    </location>
</feature>
<organism evidence="2 3">
    <name type="scientific">Gymnopilus dilepis</name>
    <dbReference type="NCBI Taxonomy" id="231916"/>
    <lineage>
        <taxon>Eukaryota</taxon>
        <taxon>Fungi</taxon>
        <taxon>Dikarya</taxon>
        <taxon>Basidiomycota</taxon>
        <taxon>Agaricomycotina</taxon>
        <taxon>Agaricomycetes</taxon>
        <taxon>Agaricomycetidae</taxon>
        <taxon>Agaricales</taxon>
        <taxon>Agaricineae</taxon>
        <taxon>Hymenogastraceae</taxon>
        <taxon>Gymnopilus</taxon>
    </lineage>
</organism>
<keyword evidence="1" id="KW-1133">Transmembrane helix</keyword>